<feature type="region of interest" description="Disordered" evidence="4">
    <location>
        <begin position="61"/>
        <end position="84"/>
    </location>
</feature>
<name>V3ZFV6_LOTGI</name>
<dbReference type="Proteomes" id="UP000030746">
    <property type="component" value="Unassembled WGS sequence"/>
</dbReference>
<reference evidence="5 6" key="1">
    <citation type="journal article" date="2013" name="Nature">
        <title>Insights into bilaterian evolution from three spiralian genomes.</title>
        <authorList>
            <person name="Simakov O."/>
            <person name="Marletaz F."/>
            <person name="Cho S.J."/>
            <person name="Edsinger-Gonzales E."/>
            <person name="Havlak P."/>
            <person name="Hellsten U."/>
            <person name="Kuo D.H."/>
            <person name="Larsson T."/>
            <person name="Lv J."/>
            <person name="Arendt D."/>
            <person name="Savage R."/>
            <person name="Osoegawa K."/>
            <person name="de Jong P."/>
            <person name="Grimwood J."/>
            <person name="Chapman J.A."/>
            <person name="Shapiro H."/>
            <person name="Aerts A."/>
            <person name="Otillar R.P."/>
            <person name="Terry A.Y."/>
            <person name="Boore J.L."/>
            <person name="Grigoriev I.V."/>
            <person name="Lindberg D.R."/>
            <person name="Seaver E.C."/>
            <person name="Weisblat D.A."/>
            <person name="Putnam N.H."/>
            <person name="Rokhsar D.S."/>
        </authorList>
    </citation>
    <scope>NUCLEOTIDE SEQUENCE [LARGE SCALE GENOMIC DNA]</scope>
</reference>
<dbReference type="STRING" id="225164.V3ZFV6"/>
<dbReference type="PANTHER" id="PTHR12394:SF12">
    <property type="entry name" value="LD08195P"/>
    <property type="match status" value="1"/>
</dbReference>
<evidence type="ECO:0000256" key="1">
    <source>
        <dbReference type="ARBA" id="ARBA00006788"/>
    </source>
</evidence>
<gene>
    <name evidence="5" type="ORF">LOTGIDRAFT_197828</name>
</gene>
<dbReference type="GO" id="GO:0030424">
    <property type="term" value="C:axon"/>
    <property type="evidence" value="ECO:0007669"/>
    <property type="project" value="TreeGrafter"/>
</dbReference>
<dbReference type="PANTHER" id="PTHR12394">
    <property type="entry name" value="ZYGIN"/>
    <property type="match status" value="1"/>
</dbReference>
<dbReference type="CTD" id="20245272"/>
<dbReference type="GeneID" id="20245272"/>
<keyword evidence="6" id="KW-1185">Reference proteome</keyword>
<evidence type="ECO:0000313" key="6">
    <source>
        <dbReference type="Proteomes" id="UP000030746"/>
    </source>
</evidence>
<evidence type="ECO:0000256" key="2">
    <source>
        <dbReference type="ARBA" id="ARBA00022553"/>
    </source>
</evidence>
<dbReference type="OrthoDB" id="7959977at2759"/>
<evidence type="ECO:0000256" key="4">
    <source>
        <dbReference type="SAM" id="MobiDB-lite"/>
    </source>
</evidence>
<dbReference type="InterPro" id="IPR011680">
    <property type="entry name" value="FEZ"/>
</dbReference>
<evidence type="ECO:0000313" key="5">
    <source>
        <dbReference type="EMBL" id="ESO83007.1"/>
    </source>
</evidence>
<keyword evidence="2" id="KW-0597">Phosphoprotein</keyword>
<dbReference type="OMA" id="ECADYHA"/>
<dbReference type="HOGENOM" id="CLU_041596_1_0_1"/>
<evidence type="ECO:0000256" key="3">
    <source>
        <dbReference type="ARBA" id="ARBA00023054"/>
    </source>
</evidence>
<dbReference type="RefSeq" id="XP_009066374.1">
    <property type="nucleotide sequence ID" value="XM_009068126.1"/>
</dbReference>
<accession>V3ZFV6</accession>
<dbReference type="AlphaFoldDB" id="V3ZFV6"/>
<dbReference type="KEGG" id="lgi:LOTGIDRAFT_197828"/>
<keyword evidence="3" id="KW-0175">Coiled coil</keyword>
<dbReference type="EMBL" id="KB203827">
    <property type="protein sequence ID" value="ESO83007.1"/>
    <property type="molecule type" value="Genomic_DNA"/>
</dbReference>
<sequence length="140" mass="15939">MKDMSSSEINEVLNEYEMTIKELSGMLVHELALRDELEYDKELKNQFISLLLTIQKKRRDNNVDKKKRKSKTVSHNNNNGAAESPVNAHLTTVIPYHPNQGAPTSEQLQIYIKILQAINEDSSTVPTLLTDYILKVLCPT</sequence>
<dbReference type="Pfam" id="PF07763">
    <property type="entry name" value="FEZ"/>
    <property type="match status" value="1"/>
</dbReference>
<organism evidence="5 6">
    <name type="scientific">Lottia gigantea</name>
    <name type="common">Giant owl limpet</name>
    <dbReference type="NCBI Taxonomy" id="225164"/>
    <lineage>
        <taxon>Eukaryota</taxon>
        <taxon>Metazoa</taxon>
        <taxon>Spiralia</taxon>
        <taxon>Lophotrochozoa</taxon>
        <taxon>Mollusca</taxon>
        <taxon>Gastropoda</taxon>
        <taxon>Patellogastropoda</taxon>
        <taxon>Lottioidea</taxon>
        <taxon>Lottiidae</taxon>
        <taxon>Lottia</taxon>
    </lineage>
</organism>
<protein>
    <submittedName>
        <fullName evidence="5">Uncharacterized protein</fullName>
    </submittedName>
</protein>
<feature type="compositionally biased region" description="Basic residues" evidence="4">
    <location>
        <begin position="61"/>
        <end position="72"/>
    </location>
</feature>
<proteinExistence type="inferred from homology"/>
<comment type="similarity">
    <text evidence="1">Belongs to the zygin family.</text>
</comment>
<dbReference type="GO" id="GO:0005737">
    <property type="term" value="C:cytoplasm"/>
    <property type="evidence" value="ECO:0007669"/>
    <property type="project" value="TreeGrafter"/>
</dbReference>